<dbReference type="Proteomes" id="UP001608902">
    <property type="component" value="Unassembled WGS sequence"/>
</dbReference>
<reference evidence="1 2" key="1">
    <citation type="submission" date="2024-08" db="EMBL/GenBank/DDBJ databases">
        <title>Gnathostoma spinigerum genome.</title>
        <authorList>
            <person name="Gonzalez-Bertolin B."/>
            <person name="Monzon S."/>
            <person name="Zaballos A."/>
            <person name="Jimenez P."/>
            <person name="Dekumyoy P."/>
            <person name="Varona S."/>
            <person name="Cuesta I."/>
            <person name="Sumanam S."/>
            <person name="Adisakwattana P."/>
            <person name="Gasser R.B."/>
            <person name="Hernandez-Gonzalez A."/>
            <person name="Young N.D."/>
            <person name="Perteguer M.J."/>
        </authorList>
    </citation>
    <scope>NUCLEOTIDE SEQUENCE [LARGE SCALE GENOMIC DNA]</scope>
    <source>
        <strain evidence="1">AL3</strain>
        <tissue evidence="1">Liver</tissue>
    </source>
</reference>
<comment type="caution">
    <text evidence="1">The sequence shown here is derived from an EMBL/GenBank/DDBJ whole genome shotgun (WGS) entry which is preliminary data.</text>
</comment>
<sequence length="109" mass="12053">MTIINAVGDILDSEAAVGDGKKLWSMSGCLKSQEFSKNCWEEVIMIAGSVGLSVDGRLIDMIDGKRKIISKETVKRSSMKDEGEREQTKEQLVTSTLGKSNEVFECHRI</sequence>
<dbReference type="AlphaFoldDB" id="A0ABD6ESN4"/>
<dbReference type="EMBL" id="JBGFUD010010675">
    <property type="protein sequence ID" value="MFH4982979.1"/>
    <property type="molecule type" value="Genomic_DNA"/>
</dbReference>
<evidence type="ECO:0000313" key="1">
    <source>
        <dbReference type="EMBL" id="MFH4982979.1"/>
    </source>
</evidence>
<evidence type="ECO:0000313" key="2">
    <source>
        <dbReference type="Proteomes" id="UP001608902"/>
    </source>
</evidence>
<organism evidence="1 2">
    <name type="scientific">Gnathostoma spinigerum</name>
    <dbReference type="NCBI Taxonomy" id="75299"/>
    <lineage>
        <taxon>Eukaryota</taxon>
        <taxon>Metazoa</taxon>
        <taxon>Ecdysozoa</taxon>
        <taxon>Nematoda</taxon>
        <taxon>Chromadorea</taxon>
        <taxon>Rhabditida</taxon>
        <taxon>Spirurina</taxon>
        <taxon>Gnathostomatomorpha</taxon>
        <taxon>Gnathostomatoidea</taxon>
        <taxon>Gnathostomatidae</taxon>
        <taxon>Gnathostoma</taxon>
    </lineage>
</organism>
<proteinExistence type="predicted"/>
<protein>
    <submittedName>
        <fullName evidence="1">Uncharacterized protein</fullName>
    </submittedName>
</protein>
<keyword evidence="2" id="KW-1185">Reference proteome</keyword>
<name>A0ABD6ESN4_9BILA</name>
<accession>A0ABD6ESN4</accession>
<gene>
    <name evidence="1" type="ORF">AB6A40_009688</name>
</gene>